<sequence length="112" mass="12432">MGVEWDEAGGDTPIGRTRSSAPVLKAQCPGSGRVWGVSGRSAIRVGDVKIWNFHPTLHFDFVDFSATAKFTGKLFRRLGCSGRLWCDHNGRRSSNRIPGRSVPFDRIISLTW</sequence>
<evidence type="ECO:0000313" key="3">
    <source>
        <dbReference type="Proteomes" id="UP001152622"/>
    </source>
</evidence>
<dbReference type="Proteomes" id="UP001152622">
    <property type="component" value="Chromosome 2"/>
</dbReference>
<protein>
    <submittedName>
        <fullName evidence="2">Uncharacterized protein</fullName>
    </submittedName>
</protein>
<evidence type="ECO:0000256" key="1">
    <source>
        <dbReference type="SAM" id="MobiDB-lite"/>
    </source>
</evidence>
<reference evidence="2" key="1">
    <citation type="journal article" date="2023" name="Science">
        <title>Genome structures resolve the early diversification of teleost fishes.</title>
        <authorList>
            <person name="Parey E."/>
            <person name="Louis A."/>
            <person name="Montfort J."/>
            <person name="Bouchez O."/>
            <person name="Roques C."/>
            <person name="Iampietro C."/>
            <person name="Lluch J."/>
            <person name="Castinel A."/>
            <person name="Donnadieu C."/>
            <person name="Desvignes T."/>
            <person name="Floi Bucao C."/>
            <person name="Jouanno E."/>
            <person name="Wen M."/>
            <person name="Mejri S."/>
            <person name="Dirks R."/>
            <person name="Jansen H."/>
            <person name="Henkel C."/>
            <person name="Chen W.J."/>
            <person name="Zahm M."/>
            <person name="Cabau C."/>
            <person name="Klopp C."/>
            <person name="Thompson A.W."/>
            <person name="Robinson-Rechavi M."/>
            <person name="Braasch I."/>
            <person name="Lecointre G."/>
            <person name="Bobe J."/>
            <person name="Postlethwait J.H."/>
            <person name="Berthelot C."/>
            <person name="Roest Crollius H."/>
            <person name="Guiguen Y."/>
        </authorList>
    </citation>
    <scope>NUCLEOTIDE SEQUENCE</scope>
    <source>
        <strain evidence="2">WJC10195</strain>
    </source>
</reference>
<dbReference type="EMBL" id="JAINUF010000002">
    <property type="protein sequence ID" value="KAJ8376808.1"/>
    <property type="molecule type" value="Genomic_DNA"/>
</dbReference>
<name>A0A9Q1G794_SYNKA</name>
<organism evidence="2 3">
    <name type="scientific">Synaphobranchus kaupii</name>
    <name type="common">Kaup's arrowtooth eel</name>
    <dbReference type="NCBI Taxonomy" id="118154"/>
    <lineage>
        <taxon>Eukaryota</taxon>
        <taxon>Metazoa</taxon>
        <taxon>Chordata</taxon>
        <taxon>Craniata</taxon>
        <taxon>Vertebrata</taxon>
        <taxon>Euteleostomi</taxon>
        <taxon>Actinopterygii</taxon>
        <taxon>Neopterygii</taxon>
        <taxon>Teleostei</taxon>
        <taxon>Anguilliformes</taxon>
        <taxon>Synaphobranchidae</taxon>
        <taxon>Synaphobranchus</taxon>
    </lineage>
</organism>
<keyword evidence="3" id="KW-1185">Reference proteome</keyword>
<comment type="caution">
    <text evidence="2">The sequence shown here is derived from an EMBL/GenBank/DDBJ whole genome shotgun (WGS) entry which is preliminary data.</text>
</comment>
<gene>
    <name evidence="2" type="ORF">SKAU_G00073880</name>
</gene>
<accession>A0A9Q1G794</accession>
<dbReference type="AlphaFoldDB" id="A0A9Q1G794"/>
<feature type="region of interest" description="Disordered" evidence="1">
    <location>
        <begin position="1"/>
        <end position="22"/>
    </location>
</feature>
<proteinExistence type="predicted"/>
<evidence type="ECO:0000313" key="2">
    <source>
        <dbReference type="EMBL" id="KAJ8376808.1"/>
    </source>
</evidence>